<gene>
    <name evidence="3" type="ORF">OHU17_31535</name>
</gene>
<dbReference type="InterPro" id="IPR012312">
    <property type="entry name" value="Hemerythrin-like"/>
</dbReference>
<dbReference type="Proteomes" id="UP001432075">
    <property type="component" value="Chromosome"/>
</dbReference>
<dbReference type="Pfam" id="PF01814">
    <property type="entry name" value="Hemerythrin"/>
    <property type="match status" value="1"/>
</dbReference>
<reference evidence="3" key="1">
    <citation type="submission" date="2022-10" db="EMBL/GenBank/DDBJ databases">
        <title>The complete genomes of actinobacterial strains from the NBC collection.</title>
        <authorList>
            <person name="Joergensen T.S."/>
            <person name="Alvarez Arevalo M."/>
            <person name="Sterndorff E.B."/>
            <person name="Faurdal D."/>
            <person name="Vuksanovic O."/>
            <person name="Mourched A.-S."/>
            <person name="Charusanti P."/>
            <person name="Shaw S."/>
            <person name="Blin K."/>
            <person name="Weber T."/>
        </authorList>
    </citation>
    <scope>NUCLEOTIDE SEQUENCE</scope>
    <source>
        <strain evidence="3">NBC_00283</strain>
    </source>
</reference>
<keyword evidence="4" id="KW-1185">Reference proteome</keyword>
<dbReference type="Gene3D" id="1.20.120.520">
    <property type="entry name" value="nmb1532 protein domain like"/>
    <property type="match status" value="1"/>
</dbReference>
<organism evidence="3 4">
    <name type="scientific">Streptomyces goshikiensis</name>
    <dbReference type="NCBI Taxonomy" id="1942"/>
    <lineage>
        <taxon>Bacteria</taxon>
        <taxon>Bacillati</taxon>
        <taxon>Actinomycetota</taxon>
        <taxon>Actinomycetes</taxon>
        <taxon>Kitasatosporales</taxon>
        <taxon>Streptomycetaceae</taxon>
        <taxon>Streptomyces</taxon>
    </lineage>
</organism>
<accession>A0ABZ1RT72</accession>
<evidence type="ECO:0000313" key="4">
    <source>
        <dbReference type="Proteomes" id="UP001432075"/>
    </source>
</evidence>
<feature type="region of interest" description="Disordered" evidence="1">
    <location>
        <begin position="146"/>
        <end position="170"/>
    </location>
</feature>
<name>A0ABZ1RT72_9ACTN</name>
<dbReference type="CDD" id="cd12108">
    <property type="entry name" value="Hr-like"/>
    <property type="match status" value="1"/>
</dbReference>
<evidence type="ECO:0000256" key="1">
    <source>
        <dbReference type="SAM" id="MobiDB-lite"/>
    </source>
</evidence>
<proteinExistence type="predicted"/>
<evidence type="ECO:0000313" key="3">
    <source>
        <dbReference type="EMBL" id="WUO50005.1"/>
    </source>
</evidence>
<dbReference type="EMBL" id="CP108057">
    <property type="protein sequence ID" value="WUO50005.1"/>
    <property type="molecule type" value="Genomic_DNA"/>
</dbReference>
<sequence length="184" mass="20567">MGHGADVIEELMCDHREVDDLFSAIERTAPALDRQTLAEQLTIELVRHAVAEEEHLYPAIREHFPDGELIADKELADHARVERMLKDLEGVDGAGLEFDRRIAELRAEVTAHVWDEEQNLFPRLRQGCSPEDLHRLGDKVRRAKKFAPTRPHPGAPGAPPAGRLPAPVTGLVDRARDFVSGRGR</sequence>
<protein>
    <submittedName>
        <fullName evidence="3">Hemerythrin domain-containing protein</fullName>
    </submittedName>
</protein>
<evidence type="ECO:0000259" key="2">
    <source>
        <dbReference type="Pfam" id="PF01814"/>
    </source>
</evidence>
<dbReference type="PANTHER" id="PTHR35585:SF1">
    <property type="entry name" value="HHE DOMAIN PROTEIN (AFU_ORTHOLOGUE AFUA_4G00730)"/>
    <property type="match status" value="1"/>
</dbReference>
<feature type="domain" description="Hemerythrin-like" evidence="2">
    <location>
        <begin position="7"/>
        <end position="124"/>
    </location>
</feature>
<feature type="compositionally biased region" description="Pro residues" evidence="1">
    <location>
        <begin position="150"/>
        <end position="159"/>
    </location>
</feature>
<dbReference type="PANTHER" id="PTHR35585">
    <property type="entry name" value="HHE DOMAIN PROTEIN (AFU_ORTHOLOGUE AFUA_4G00730)"/>
    <property type="match status" value="1"/>
</dbReference>
<dbReference type="RefSeq" id="WP_328776992.1">
    <property type="nucleotide sequence ID" value="NZ_CP108057.1"/>
</dbReference>